<comment type="caution">
    <text evidence="2">The sequence shown here is derived from an EMBL/GenBank/DDBJ whole genome shotgun (WGS) entry which is preliminary data.</text>
</comment>
<reference evidence="2" key="1">
    <citation type="thesis" date="2021" institute="BYU ScholarsArchive" country="Provo, UT, USA">
        <title>Applications of and Algorithms for Genome Assembly and Genomic Analyses with an Emphasis on Marine Teleosts.</title>
        <authorList>
            <person name="Pickett B.D."/>
        </authorList>
    </citation>
    <scope>NUCLEOTIDE SEQUENCE</scope>
    <source>
        <strain evidence="2">HI-2016</strain>
    </source>
</reference>
<protein>
    <submittedName>
        <fullName evidence="2">Uncharacterized protein</fullName>
    </submittedName>
</protein>
<organism evidence="2 3">
    <name type="scientific">Albula glossodonta</name>
    <name type="common">roundjaw bonefish</name>
    <dbReference type="NCBI Taxonomy" id="121402"/>
    <lineage>
        <taxon>Eukaryota</taxon>
        <taxon>Metazoa</taxon>
        <taxon>Chordata</taxon>
        <taxon>Craniata</taxon>
        <taxon>Vertebrata</taxon>
        <taxon>Euteleostomi</taxon>
        <taxon>Actinopterygii</taxon>
        <taxon>Neopterygii</taxon>
        <taxon>Teleostei</taxon>
        <taxon>Albuliformes</taxon>
        <taxon>Albulidae</taxon>
        <taxon>Albula</taxon>
    </lineage>
</organism>
<name>A0A8T2NVV1_9TELE</name>
<feature type="compositionally biased region" description="Polar residues" evidence="1">
    <location>
        <begin position="344"/>
        <end position="353"/>
    </location>
</feature>
<dbReference type="AlphaFoldDB" id="A0A8T2NVV1"/>
<accession>A0A8T2NVV1</accession>
<proteinExistence type="predicted"/>
<evidence type="ECO:0000313" key="2">
    <source>
        <dbReference type="EMBL" id="KAG9344475.1"/>
    </source>
</evidence>
<feature type="region of interest" description="Disordered" evidence="1">
    <location>
        <begin position="336"/>
        <end position="369"/>
    </location>
</feature>
<dbReference type="EMBL" id="JAFBMS010000020">
    <property type="protein sequence ID" value="KAG9344475.1"/>
    <property type="molecule type" value="Genomic_DNA"/>
</dbReference>
<sequence length="369" mass="40003">MSGIVKGGGAWCGVGGVRVGDCQNGYWDFAAVTVREVLNHPARSHCADYATSTVRLWSSRAGRGYWRPTSLVTAAESSGVVLHGSLSIWREPATRPDEEGIVGRNRPCRPGTQKWRRSEVSKLEDTSKERLRFPVSPSSCLAGSCYWVSLSKMVSTQAVPVCCICNRSGLPCQKTDCDVKAPFDRGNDELSNNNNSSLQKPMVALGDQTVMKCQLRGGDTHSLSHDAVVMASASVTGQWLWCEKRRAGSGEEEGCHSTRPLSLLVRTAEESKRSAADGSHCREPGAVVSVYLAHRTASCHHVPLITWVSATCKSLAYSPGTLFKWLLLLERNGAEREREEYGGTSHQQKTQASVEAAPGAAGKEQPGKR</sequence>
<dbReference type="Proteomes" id="UP000824540">
    <property type="component" value="Unassembled WGS sequence"/>
</dbReference>
<gene>
    <name evidence="2" type="ORF">JZ751_011145</name>
</gene>
<evidence type="ECO:0000313" key="3">
    <source>
        <dbReference type="Proteomes" id="UP000824540"/>
    </source>
</evidence>
<keyword evidence="3" id="KW-1185">Reference proteome</keyword>
<evidence type="ECO:0000256" key="1">
    <source>
        <dbReference type="SAM" id="MobiDB-lite"/>
    </source>
</evidence>